<dbReference type="PANTHER" id="PTHR21549:SF1">
    <property type="entry name" value="COILED-COIL DOMAIN-CONTAINING PROTEIN 148"/>
    <property type="match status" value="1"/>
</dbReference>
<feature type="region of interest" description="Disordered" evidence="3">
    <location>
        <begin position="481"/>
        <end position="504"/>
    </location>
</feature>
<evidence type="ECO:0000313" key="4">
    <source>
        <dbReference type="Ensembl" id="ENSFHEP00000034391.1"/>
    </source>
</evidence>
<protein>
    <submittedName>
        <fullName evidence="4">Coiled-coil domain containing 148</fullName>
    </submittedName>
</protein>
<reference evidence="4" key="1">
    <citation type="submission" date="2025-08" db="UniProtKB">
        <authorList>
            <consortium name="Ensembl"/>
        </authorList>
    </citation>
    <scope>IDENTIFICATION</scope>
</reference>
<feature type="coiled-coil region" evidence="2">
    <location>
        <begin position="183"/>
        <end position="210"/>
    </location>
</feature>
<accession>A0A3Q2UPY9</accession>
<sequence>MHSMSGRKLPGFITSYRAEEAEKLTLQMKNGSGSSRYKPAQYETLQAFVDARRLEYDLIGQKVLKTCHAAKATKESSLLRQHRQVWSRECPRLQKAEEQAEEDIHHFLNQIKPNDIRDTAIFLLQQYGESLEREREEFRISTVEPVYQLRDDLCFRLNKVEDQELKEQPSDWEQVKQQINFVKDQQMDIIARLNAEYQDTEQQIMDLGFEKYLISTLDTVVSSEIIPEEVLEADCPYPDLKESLIQAFKSLSESYQDRQQKLKDELQKMDRFCGWCPDDHQRFQLTVSTYTHDIPNYRALCMDMLVRQFPDRTRLELMQHERLWDMQRFAQAQLRVATQQWQRGRRELLDRALVTLQEAKHAHQEELEHHRDRQHQQDVSLRLREKLQQWRAQQEEVAKLEAAMAARHQEEEEERLKREQEKEAAIRSQQKEKLRLFYLKQQRRREVLEQRDQERLAALRSAMEEQARRDRQRVQFRAGALQQRMKEREMQELEQRREEQERRDRLEALRKQVEVLVEADPERMMADTEAWRSRHVNEKGFEPQRPLYSINTYTDKQIASDPRIRAELAFREAGVHQNQYAKEVLSQIKPPKPPRRDTKSTLKF</sequence>
<dbReference type="InterPro" id="IPR039902">
    <property type="entry name" value="CCDC148/CCDC112"/>
</dbReference>
<dbReference type="Ensembl" id="ENSFHET00000035077.1">
    <property type="protein sequence ID" value="ENSFHEP00000034391.1"/>
    <property type="gene ID" value="ENSFHEG00000022071.1"/>
</dbReference>
<keyword evidence="1 2" id="KW-0175">Coiled coil</keyword>
<name>A0A3Q2UPY9_FUNHE</name>
<proteinExistence type="predicted"/>
<dbReference type="Proteomes" id="UP000265000">
    <property type="component" value="Unplaced"/>
</dbReference>
<dbReference type="GeneTree" id="ENSGT00940000153988"/>
<organism evidence="4 5">
    <name type="scientific">Fundulus heteroclitus</name>
    <name type="common">Killifish</name>
    <name type="synonym">Mummichog</name>
    <dbReference type="NCBI Taxonomy" id="8078"/>
    <lineage>
        <taxon>Eukaryota</taxon>
        <taxon>Metazoa</taxon>
        <taxon>Chordata</taxon>
        <taxon>Craniata</taxon>
        <taxon>Vertebrata</taxon>
        <taxon>Euteleostomi</taxon>
        <taxon>Actinopterygii</taxon>
        <taxon>Neopterygii</taxon>
        <taxon>Teleostei</taxon>
        <taxon>Neoteleostei</taxon>
        <taxon>Acanthomorphata</taxon>
        <taxon>Ovalentaria</taxon>
        <taxon>Atherinomorphae</taxon>
        <taxon>Cyprinodontiformes</taxon>
        <taxon>Fundulidae</taxon>
        <taxon>Fundulus</taxon>
    </lineage>
</organism>
<dbReference type="PANTHER" id="PTHR21549">
    <property type="entry name" value="MUTATED IN BLADDER CANCER 1"/>
    <property type="match status" value="1"/>
</dbReference>
<dbReference type="STRING" id="8078.ENSFHEP00000034391"/>
<dbReference type="AlphaFoldDB" id="A0A3Q2UPY9"/>
<evidence type="ECO:0000256" key="3">
    <source>
        <dbReference type="SAM" id="MobiDB-lite"/>
    </source>
</evidence>
<keyword evidence="5" id="KW-1185">Reference proteome</keyword>
<feature type="region of interest" description="Disordered" evidence="3">
    <location>
        <begin position="583"/>
        <end position="604"/>
    </location>
</feature>
<evidence type="ECO:0000256" key="2">
    <source>
        <dbReference type="SAM" id="Coils"/>
    </source>
</evidence>
<feature type="coiled-coil region" evidence="2">
    <location>
        <begin position="353"/>
        <end position="429"/>
    </location>
</feature>
<evidence type="ECO:0000256" key="1">
    <source>
        <dbReference type="ARBA" id="ARBA00023054"/>
    </source>
</evidence>
<evidence type="ECO:0000313" key="5">
    <source>
        <dbReference type="Proteomes" id="UP000265000"/>
    </source>
</evidence>
<feature type="compositionally biased region" description="Basic and acidic residues" evidence="3">
    <location>
        <begin position="484"/>
        <end position="504"/>
    </location>
</feature>
<feature type="compositionally biased region" description="Basic and acidic residues" evidence="3">
    <location>
        <begin position="594"/>
        <end position="604"/>
    </location>
</feature>
<reference evidence="4" key="2">
    <citation type="submission" date="2025-09" db="UniProtKB">
        <authorList>
            <consortium name="Ensembl"/>
        </authorList>
    </citation>
    <scope>IDENTIFICATION</scope>
</reference>